<evidence type="ECO:0000313" key="2">
    <source>
        <dbReference type="Proteomes" id="UP000789920"/>
    </source>
</evidence>
<name>A0ACA9QDC9_9GLOM</name>
<sequence length="44" mass="5222">NEKYVSRSILYQIKDNEDAFRDHQAESFETLIDDFNKNSLNVIT</sequence>
<reference evidence="1" key="1">
    <citation type="submission" date="2021-06" db="EMBL/GenBank/DDBJ databases">
        <authorList>
            <person name="Kallberg Y."/>
            <person name="Tangrot J."/>
            <person name="Rosling A."/>
        </authorList>
    </citation>
    <scope>NUCLEOTIDE SEQUENCE</scope>
    <source>
        <strain evidence="1">MA461A</strain>
    </source>
</reference>
<gene>
    <name evidence="1" type="ORF">RPERSI_LOCUS13426</name>
</gene>
<dbReference type="EMBL" id="CAJVQC010029831">
    <property type="protein sequence ID" value="CAG8743752.1"/>
    <property type="molecule type" value="Genomic_DNA"/>
</dbReference>
<protein>
    <submittedName>
        <fullName evidence="1">20389_t:CDS:1</fullName>
    </submittedName>
</protein>
<proteinExistence type="predicted"/>
<evidence type="ECO:0000313" key="1">
    <source>
        <dbReference type="EMBL" id="CAG8743752.1"/>
    </source>
</evidence>
<accession>A0ACA9QDC9</accession>
<feature type="non-terminal residue" evidence="1">
    <location>
        <position position="1"/>
    </location>
</feature>
<organism evidence="1 2">
    <name type="scientific">Racocetra persica</name>
    <dbReference type="NCBI Taxonomy" id="160502"/>
    <lineage>
        <taxon>Eukaryota</taxon>
        <taxon>Fungi</taxon>
        <taxon>Fungi incertae sedis</taxon>
        <taxon>Mucoromycota</taxon>
        <taxon>Glomeromycotina</taxon>
        <taxon>Glomeromycetes</taxon>
        <taxon>Diversisporales</taxon>
        <taxon>Gigasporaceae</taxon>
        <taxon>Racocetra</taxon>
    </lineage>
</organism>
<comment type="caution">
    <text evidence="1">The sequence shown here is derived from an EMBL/GenBank/DDBJ whole genome shotgun (WGS) entry which is preliminary data.</text>
</comment>
<dbReference type="Proteomes" id="UP000789920">
    <property type="component" value="Unassembled WGS sequence"/>
</dbReference>
<keyword evidence="2" id="KW-1185">Reference proteome</keyword>